<dbReference type="Proteomes" id="UP000318582">
    <property type="component" value="Unassembled WGS sequence"/>
</dbReference>
<evidence type="ECO:0000313" key="2">
    <source>
        <dbReference type="Proteomes" id="UP000318582"/>
    </source>
</evidence>
<protein>
    <recommendedName>
        <fullName evidence="3">Serine aminopeptidase S33 domain-containing protein</fullName>
    </recommendedName>
</protein>
<proteinExistence type="predicted"/>
<reference evidence="1 2" key="1">
    <citation type="journal article" date="2019" name="Sci. Rep.">
        <title>Comparative genomics of chytrid fungi reveal insights into the obligate biotrophic and pathogenic lifestyle of Synchytrium endobioticum.</title>
        <authorList>
            <person name="van de Vossenberg B.T.L.H."/>
            <person name="Warris S."/>
            <person name="Nguyen H.D.T."/>
            <person name="van Gent-Pelzer M.P.E."/>
            <person name="Joly D.L."/>
            <person name="van de Geest H.C."/>
            <person name="Bonants P.J.M."/>
            <person name="Smith D.S."/>
            <person name="Levesque C.A."/>
            <person name="van der Lee T.A.J."/>
        </authorList>
    </citation>
    <scope>NUCLEOTIDE SEQUENCE [LARGE SCALE GENOMIC DNA]</scope>
    <source>
        <strain evidence="1 2">CBS 809.83</strain>
    </source>
</reference>
<name>A0A507DZX3_9FUNG</name>
<comment type="caution">
    <text evidence="1">The sequence shown here is derived from an EMBL/GenBank/DDBJ whole genome shotgun (WGS) entry which is preliminary data.</text>
</comment>
<evidence type="ECO:0000313" key="1">
    <source>
        <dbReference type="EMBL" id="TPX57333.1"/>
    </source>
</evidence>
<dbReference type="SUPFAM" id="SSF53474">
    <property type="entry name" value="alpha/beta-Hydrolases"/>
    <property type="match status" value="1"/>
</dbReference>
<evidence type="ECO:0008006" key="3">
    <source>
        <dbReference type="Google" id="ProtNLM"/>
    </source>
</evidence>
<dbReference type="PIRSF" id="PIRSF037442">
    <property type="entry name" value="UCP037442_abhydr"/>
    <property type="match status" value="1"/>
</dbReference>
<dbReference type="EMBL" id="QEAQ01000054">
    <property type="protein sequence ID" value="TPX57333.1"/>
    <property type="molecule type" value="Genomic_DNA"/>
</dbReference>
<gene>
    <name evidence="1" type="ORF">PhCBS80983_g03891</name>
</gene>
<sequence length="332" mass="36795">MAQPAVRVPENIHITNITITALKDDYPLAATLFAPKSTAPSSSSSSPPPPAVLINAATGTPRRFYANFATYLASVHAVPVLTYDYRGIGDSIVGGPAQLAALKHCTIKEHWAARDQPAVTEYLHAQYPDRELVLMGQSVGCHIAPCNPAIGLVSRYLFVSGNNAHWRYHVTPTQTRAFPVVVELLGLLHRGYFPATKIKLCDDLPLGVARDWARWTRYREYCTVEKDVQRLYHTFTPESAIHVAVSDDELVHPDINSIAFEAWNELMPNAAIKFYYVDPSDLAADPSRGVGHLGLFRKSCQAGWETLVPYILNGALPNWKERQHSQSVKARL</sequence>
<keyword evidence="2" id="KW-1185">Reference proteome</keyword>
<dbReference type="InterPro" id="IPR017208">
    <property type="entry name" value="UCP037442_abhydr"/>
</dbReference>
<accession>A0A507DZX3</accession>
<dbReference type="Gene3D" id="3.40.50.1820">
    <property type="entry name" value="alpha/beta hydrolase"/>
    <property type="match status" value="1"/>
</dbReference>
<dbReference type="AlphaFoldDB" id="A0A507DZX3"/>
<dbReference type="InterPro" id="IPR029058">
    <property type="entry name" value="AB_hydrolase_fold"/>
</dbReference>
<organism evidence="1 2">
    <name type="scientific">Powellomyces hirtus</name>
    <dbReference type="NCBI Taxonomy" id="109895"/>
    <lineage>
        <taxon>Eukaryota</taxon>
        <taxon>Fungi</taxon>
        <taxon>Fungi incertae sedis</taxon>
        <taxon>Chytridiomycota</taxon>
        <taxon>Chytridiomycota incertae sedis</taxon>
        <taxon>Chytridiomycetes</taxon>
        <taxon>Spizellomycetales</taxon>
        <taxon>Powellomycetaceae</taxon>
        <taxon>Powellomyces</taxon>
    </lineage>
</organism>